<proteinExistence type="predicted"/>
<protein>
    <submittedName>
        <fullName evidence="1">Uncharacterized protein</fullName>
    </submittedName>
</protein>
<evidence type="ECO:0000313" key="2">
    <source>
        <dbReference type="Proteomes" id="UP001064048"/>
    </source>
</evidence>
<reference evidence="1 2" key="1">
    <citation type="journal article" date="2022" name="Genome Biol. Evol.">
        <title>The Spruce Budworm Genome: Reconstructing the Evolutionary History of Antifreeze Proteins.</title>
        <authorList>
            <person name="Beliveau C."/>
            <person name="Gagne P."/>
            <person name="Picq S."/>
            <person name="Vernygora O."/>
            <person name="Keeling C.I."/>
            <person name="Pinkney K."/>
            <person name="Doucet D."/>
            <person name="Wen F."/>
            <person name="Johnston J.S."/>
            <person name="Maaroufi H."/>
            <person name="Boyle B."/>
            <person name="Laroche J."/>
            <person name="Dewar K."/>
            <person name="Juretic N."/>
            <person name="Blackburn G."/>
            <person name="Nisole A."/>
            <person name="Brunet B."/>
            <person name="Brandao M."/>
            <person name="Lumley L."/>
            <person name="Duan J."/>
            <person name="Quan G."/>
            <person name="Lucarotti C.J."/>
            <person name="Roe A.D."/>
            <person name="Sperling F.A.H."/>
            <person name="Levesque R.C."/>
            <person name="Cusson M."/>
        </authorList>
    </citation>
    <scope>NUCLEOTIDE SEQUENCE [LARGE SCALE GENOMIC DNA]</scope>
    <source>
        <strain evidence="1">Glfc:IPQL:Cfum</strain>
    </source>
</reference>
<sequence length="739" mass="84526">MTAQPYNRYIKARASPLSDVGVSNANMATEDKCDSNARAYPRGDGDKNHRSQPALSNKLRLGTWNLGTMTGRSAELSQILHNRNINICCIQETKWKGSKSREIGHGFQLVYHGVDTKRNGVGIILDQNLKHRIVGVERKSDRLIAIKLAMDDQPILNIVSAYAPQVGCPALEKEAFWEDFDEECIHIRADLNGHVGASNEAFPNTHGGYGLGRRNREGLDILNFASRYNFKIVNTQFRKKEEHLITYKSAKLLVAVVNLPKPIRIRRDNTERIKWKVLHGDKGIQFINIIKSYLTEDLGRDKTTDKMWQDFEDVCHKQARLTLGVSKGEPPTAKDPTWWNDAIKQIIKAKREAFKLWQKSKLEDDRAEYKTLKVLAKSSVAQARAISRQDFYDRLENATNENQVFKVAKQRYRARLDTKFNKYIKDSHGKLLTSNDAINYRWKEYYEQLLNEWFPSENQITLPSIAGPLECIHPMEIKLAIRKMEHNKALGPDNVPVDIWKLLGEDALPWLTSFFNKIAFEGKIPASMLVDATITGIKLMSHTLKLWERSNWRRLTALTKPTANQFGFTTGRKAFDKVPRELVWQALRAQEIPEAYITLIQDMYDDVSTQIKSPAGISDPFYVRVGVHQGSTISPLLFNLTMDYITKNIQAEIPWCMLYADDIVLVAKKASELQNTFNTWLRELKRHGLRVSRIKTEFMECDFGGSEEIGCDILIDSTALPKVSRFKYLGSMLTTDIRT</sequence>
<evidence type="ECO:0000313" key="1">
    <source>
        <dbReference type="EMBL" id="KAI8431531.1"/>
    </source>
</evidence>
<organism evidence="1 2">
    <name type="scientific">Choristoneura fumiferana</name>
    <name type="common">Spruce budworm moth</name>
    <name type="synonym">Archips fumiferana</name>
    <dbReference type="NCBI Taxonomy" id="7141"/>
    <lineage>
        <taxon>Eukaryota</taxon>
        <taxon>Metazoa</taxon>
        <taxon>Ecdysozoa</taxon>
        <taxon>Arthropoda</taxon>
        <taxon>Hexapoda</taxon>
        <taxon>Insecta</taxon>
        <taxon>Pterygota</taxon>
        <taxon>Neoptera</taxon>
        <taxon>Endopterygota</taxon>
        <taxon>Lepidoptera</taxon>
        <taxon>Glossata</taxon>
        <taxon>Ditrysia</taxon>
        <taxon>Tortricoidea</taxon>
        <taxon>Tortricidae</taxon>
        <taxon>Tortricinae</taxon>
        <taxon>Choristoneura</taxon>
    </lineage>
</organism>
<accession>A0ACC0K513</accession>
<name>A0ACC0K513_CHOFU</name>
<keyword evidence="2" id="KW-1185">Reference proteome</keyword>
<gene>
    <name evidence="1" type="ORF">MSG28_016031</name>
</gene>
<dbReference type="EMBL" id="CM046130">
    <property type="protein sequence ID" value="KAI8431531.1"/>
    <property type="molecule type" value="Genomic_DNA"/>
</dbReference>
<dbReference type="Proteomes" id="UP001064048">
    <property type="component" value="Chromosome 30"/>
</dbReference>
<comment type="caution">
    <text evidence="1">The sequence shown here is derived from an EMBL/GenBank/DDBJ whole genome shotgun (WGS) entry which is preliminary data.</text>
</comment>